<protein>
    <submittedName>
        <fullName evidence="1">Uncharacterized protein</fullName>
    </submittedName>
</protein>
<reference evidence="1" key="1">
    <citation type="submission" date="2024-01" db="EMBL/GenBank/DDBJ databases">
        <authorList>
            <person name="Webb A."/>
        </authorList>
    </citation>
    <scope>NUCLEOTIDE SEQUENCE</scope>
    <source>
        <strain evidence="1">Pm1</strain>
    </source>
</reference>
<evidence type="ECO:0000313" key="1">
    <source>
        <dbReference type="EMBL" id="CAK7894490.1"/>
    </source>
</evidence>
<dbReference type="EMBL" id="CAKLBY020000004">
    <property type="protein sequence ID" value="CAK7894490.1"/>
    <property type="molecule type" value="Genomic_DNA"/>
</dbReference>
<dbReference type="Proteomes" id="UP001162060">
    <property type="component" value="Unassembled WGS sequence"/>
</dbReference>
<gene>
    <name evidence="1" type="ORF">PM001_LOCUS810</name>
</gene>
<sequence>MAVLEQHGGIDSEDVGDGIGLGNRFVSRFVSGANCL</sequence>
<dbReference type="AlphaFoldDB" id="A0AAV1T344"/>
<evidence type="ECO:0000313" key="2">
    <source>
        <dbReference type="Proteomes" id="UP001162060"/>
    </source>
</evidence>
<comment type="caution">
    <text evidence="1">The sequence shown here is derived from an EMBL/GenBank/DDBJ whole genome shotgun (WGS) entry which is preliminary data.</text>
</comment>
<organism evidence="1 2">
    <name type="scientific">Peronospora matthiolae</name>
    <dbReference type="NCBI Taxonomy" id="2874970"/>
    <lineage>
        <taxon>Eukaryota</taxon>
        <taxon>Sar</taxon>
        <taxon>Stramenopiles</taxon>
        <taxon>Oomycota</taxon>
        <taxon>Peronosporomycetes</taxon>
        <taxon>Peronosporales</taxon>
        <taxon>Peronosporaceae</taxon>
        <taxon>Peronospora</taxon>
    </lineage>
</organism>
<accession>A0AAV1T344</accession>
<proteinExistence type="predicted"/>
<name>A0AAV1T344_9STRA</name>